<dbReference type="PANTHER" id="PTHR10996">
    <property type="entry name" value="2-HYDROXYACID DEHYDROGENASE-RELATED"/>
    <property type="match status" value="1"/>
</dbReference>
<dbReference type="InterPro" id="IPR050223">
    <property type="entry name" value="D-isomer_2-hydroxyacid_DH"/>
</dbReference>
<dbReference type="PANTHER" id="PTHR10996:SF257">
    <property type="entry name" value="GLYOXYLATE REDUCTASE 1"/>
    <property type="match status" value="1"/>
</dbReference>
<keyword evidence="3" id="KW-0520">NAD</keyword>
<organism evidence="7 8">
    <name type="scientific">Halopseudomonas litoralis</name>
    <dbReference type="NCBI Taxonomy" id="797277"/>
    <lineage>
        <taxon>Bacteria</taxon>
        <taxon>Pseudomonadati</taxon>
        <taxon>Pseudomonadota</taxon>
        <taxon>Gammaproteobacteria</taxon>
        <taxon>Pseudomonadales</taxon>
        <taxon>Pseudomonadaceae</taxon>
        <taxon>Halopseudomonas</taxon>
    </lineage>
</organism>
<dbReference type="Pfam" id="PF02826">
    <property type="entry name" value="2-Hacid_dh_C"/>
    <property type="match status" value="1"/>
</dbReference>
<keyword evidence="8" id="KW-1185">Reference proteome</keyword>
<evidence type="ECO:0000256" key="3">
    <source>
        <dbReference type="ARBA" id="ARBA00023027"/>
    </source>
</evidence>
<evidence type="ECO:0000256" key="1">
    <source>
        <dbReference type="ARBA" id="ARBA00005854"/>
    </source>
</evidence>
<dbReference type="SUPFAM" id="SSF52283">
    <property type="entry name" value="Formate/glycerate dehydrogenase catalytic domain-like"/>
    <property type="match status" value="1"/>
</dbReference>
<evidence type="ECO:0000259" key="5">
    <source>
        <dbReference type="Pfam" id="PF00389"/>
    </source>
</evidence>
<reference evidence="8" key="1">
    <citation type="submission" date="2016-10" db="EMBL/GenBank/DDBJ databases">
        <authorList>
            <person name="Varghese N."/>
            <person name="Submissions S."/>
        </authorList>
    </citation>
    <scope>NUCLEOTIDE SEQUENCE [LARGE SCALE GENOMIC DNA]</scope>
    <source>
        <strain evidence="8">2SM5</strain>
    </source>
</reference>
<keyword evidence="2 4" id="KW-0560">Oxidoreductase</keyword>
<feature type="domain" description="D-isomer specific 2-hydroxyacid dehydrogenase NAD-binding" evidence="6">
    <location>
        <begin position="110"/>
        <end position="294"/>
    </location>
</feature>
<dbReference type="Pfam" id="PF00389">
    <property type="entry name" value="2-Hacid_dh"/>
    <property type="match status" value="1"/>
</dbReference>
<dbReference type="GO" id="GO:0030267">
    <property type="term" value="F:glyoxylate reductase (NADPH) activity"/>
    <property type="evidence" value="ECO:0007669"/>
    <property type="project" value="TreeGrafter"/>
</dbReference>
<dbReference type="Proteomes" id="UP000243426">
    <property type="component" value="Chromosome I"/>
</dbReference>
<protein>
    <submittedName>
        <fullName evidence="7">Phosphonate dehydrogenase</fullName>
    </submittedName>
</protein>
<dbReference type="GO" id="GO:0008465">
    <property type="term" value="F:hydroxypyruvate reductase (NADH) activity"/>
    <property type="evidence" value="ECO:0007669"/>
    <property type="project" value="TreeGrafter"/>
</dbReference>
<dbReference type="GO" id="GO:0051287">
    <property type="term" value="F:NAD binding"/>
    <property type="evidence" value="ECO:0007669"/>
    <property type="project" value="InterPro"/>
</dbReference>
<dbReference type="SUPFAM" id="SSF51735">
    <property type="entry name" value="NAD(P)-binding Rossmann-fold domains"/>
    <property type="match status" value="1"/>
</dbReference>
<dbReference type="OrthoDB" id="9805416at2"/>
<evidence type="ECO:0000313" key="7">
    <source>
        <dbReference type="EMBL" id="SDS23601.1"/>
    </source>
</evidence>
<comment type="similarity">
    <text evidence="1 4">Belongs to the D-isomer specific 2-hydroxyacid dehydrogenase family.</text>
</comment>
<evidence type="ECO:0000313" key="8">
    <source>
        <dbReference type="Proteomes" id="UP000243426"/>
    </source>
</evidence>
<dbReference type="PROSITE" id="PS00671">
    <property type="entry name" value="D_2_HYDROXYACID_DH_3"/>
    <property type="match status" value="1"/>
</dbReference>
<feature type="domain" description="D-isomer specific 2-hydroxyacid dehydrogenase catalytic" evidence="5">
    <location>
        <begin position="5"/>
        <end position="326"/>
    </location>
</feature>
<dbReference type="InterPro" id="IPR006139">
    <property type="entry name" value="D-isomer_2_OHA_DH_cat_dom"/>
</dbReference>
<dbReference type="Gene3D" id="3.40.50.720">
    <property type="entry name" value="NAD(P)-binding Rossmann-like Domain"/>
    <property type="match status" value="2"/>
</dbReference>
<dbReference type="AlphaFoldDB" id="A0A1H1QJB8"/>
<sequence length="336" mass="36212">MKPRVVITHKVHDETLELLAPHCELITNQTTETLPRDEVLRRVSNAQAMMAFMPDRVDADFLDACPQLKVVGAALKGFDNFDVQACTQRDVWLTFVPDLLTVPTAELTVGLTIGLVRQVKAADEHVRSGNFQGWTPQFYGLGIEGSTVGIVGMGAIGKALAQRLKGWGAKVRYSELQALNAVEEAALDIEFCSLEALLETSDIVMLALALNSHTLHTIDASRLALMKAGAFLVNPCRGSVVDEQAVLDALRSGHLGGYAADVFEMEDWAREDRPRAIDPDLLAQPNTVFSAHIGSAVSGVRLAIERRAAENILQALKGDIPKDAANHVAKAGAAAC</sequence>
<evidence type="ECO:0000256" key="2">
    <source>
        <dbReference type="ARBA" id="ARBA00023002"/>
    </source>
</evidence>
<dbReference type="InterPro" id="IPR029753">
    <property type="entry name" value="D-isomer_DH_CS"/>
</dbReference>
<dbReference type="STRING" id="797277.SAMN05216198_1501"/>
<evidence type="ECO:0000259" key="6">
    <source>
        <dbReference type="Pfam" id="PF02826"/>
    </source>
</evidence>
<name>A0A1H1QJB8_9GAMM</name>
<dbReference type="RefSeq" id="WP_090272736.1">
    <property type="nucleotide sequence ID" value="NZ_LT629748.1"/>
</dbReference>
<accession>A0A1H1QJB8</accession>
<gene>
    <name evidence="7" type="ORF">SAMN05216198_1501</name>
</gene>
<dbReference type="InterPro" id="IPR006140">
    <property type="entry name" value="D-isomer_DH_NAD-bd"/>
</dbReference>
<proteinExistence type="inferred from homology"/>
<dbReference type="InterPro" id="IPR036291">
    <property type="entry name" value="NAD(P)-bd_dom_sf"/>
</dbReference>
<dbReference type="EMBL" id="LT629748">
    <property type="protein sequence ID" value="SDS23601.1"/>
    <property type="molecule type" value="Genomic_DNA"/>
</dbReference>
<evidence type="ECO:0000256" key="4">
    <source>
        <dbReference type="RuleBase" id="RU003719"/>
    </source>
</evidence>
<dbReference type="GO" id="GO:0005829">
    <property type="term" value="C:cytosol"/>
    <property type="evidence" value="ECO:0007669"/>
    <property type="project" value="TreeGrafter"/>
</dbReference>
<dbReference type="CDD" id="cd12157">
    <property type="entry name" value="PTDH"/>
    <property type="match status" value="1"/>
</dbReference>